<evidence type="ECO:0000313" key="2">
    <source>
        <dbReference type="EMBL" id="CAL6045973.1"/>
    </source>
</evidence>
<dbReference type="Proteomes" id="UP001642409">
    <property type="component" value="Unassembled WGS sequence"/>
</dbReference>
<sequence>MTRIRLSDAQKTQLKDNFVRQLQVQHGIWIPGIKEAIEFFQRLSTIQQQMFDWRALDRSVNYHGHTTHSFSYEYIIRTVASKYADKWPQEVKDAAKLQAQNEMDELQYYLHARGIQMTPTDMRRQVIDTVYARVSQNPAVLLCPKKVLVDMLRHFLSEAAVNVVAVPTAVPVPELNEQIIEYQFFCQLEPYEMANTHEERQIVAAIDQELSSSSKFDVTFAILFDE</sequence>
<gene>
    <name evidence="2" type="ORF">HINF_LOCUS41505</name>
    <name evidence="1" type="ORF">HINF_LOCUS46044</name>
</gene>
<dbReference type="AlphaFoldDB" id="A0AA86QSF2"/>
<reference evidence="2 3" key="2">
    <citation type="submission" date="2024-07" db="EMBL/GenBank/DDBJ databases">
        <authorList>
            <person name="Akdeniz Z."/>
        </authorList>
    </citation>
    <scope>NUCLEOTIDE SEQUENCE [LARGE SCALE GENOMIC DNA]</scope>
</reference>
<comment type="caution">
    <text evidence="1">The sequence shown here is derived from an EMBL/GenBank/DDBJ whole genome shotgun (WGS) entry which is preliminary data.</text>
</comment>
<name>A0AA86QSF2_9EUKA</name>
<reference evidence="1" key="1">
    <citation type="submission" date="2023-06" db="EMBL/GenBank/DDBJ databases">
        <authorList>
            <person name="Kurt Z."/>
        </authorList>
    </citation>
    <scope>NUCLEOTIDE SEQUENCE</scope>
</reference>
<evidence type="ECO:0000313" key="3">
    <source>
        <dbReference type="Proteomes" id="UP001642409"/>
    </source>
</evidence>
<dbReference type="EMBL" id="CAXDID020000166">
    <property type="protein sequence ID" value="CAL6045973.1"/>
    <property type="molecule type" value="Genomic_DNA"/>
</dbReference>
<evidence type="ECO:0000313" key="1">
    <source>
        <dbReference type="EMBL" id="CAI9958399.1"/>
    </source>
</evidence>
<keyword evidence="3" id="KW-1185">Reference proteome</keyword>
<dbReference type="EMBL" id="CATOUU010000905">
    <property type="protein sequence ID" value="CAI9958399.1"/>
    <property type="molecule type" value="Genomic_DNA"/>
</dbReference>
<organism evidence="1">
    <name type="scientific">Hexamita inflata</name>
    <dbReference type="NCBI Taxonomy" id="28002"/>
    <lineage>
        <taxon>Eukaryota</taxon>
        <taxon>Metamonada</taxon>
        <taxon>Diplomonadida</taxon>
        <taxon>Hexamitidae</taxon>
        <taxon>Hexamitinae</taxon>
        <taxon>Hexamita</taxon>
    </lineage>
</organism>
<protein>
    <submittedName>
        <fullName evidence="2">Hypothetical_protein</fullName>
    </submittedName>
</protein>
<proteinExistence type="predicted"/>
<accession>A0AA86QSF2</accession>